<protein>
    <submittedName>
        <fullName evidence="3">Amino acid ABC transporter substrate-binding protein, PAAT family</fullName>
    </submittedName>
</protein>
<name>A0A1H7S292_9BURK</name>
<dbReference type="RefSeq" id="WP_090547420.1">
    <property type="nucleotide sequence ID" value="NZ_FNSR01000002.1"/>
</dbReference>
<keyword evidence="4" id="KW-1185">Reference proteome</keyword>
<evidence type="ECO:0000259" key="2">
    <source>
        <dbReference type="SMART" id="SM00062"/>
    </source>
</evidence>
<dbReference type="AlphaFoldDB" id="A0A1H7S292"/>
<sequence length="242" mass="26173">MKITIAYIEEPPFGWTDASGSPCGADVELADVVLRALGVTDIEHRLTTFAELLPGARDGRWDVNVPLFVTPERSETVDFSVPVWAIGDGLLVRAGNPKALDSYRAVAAQADTRLGIITGQVQQRSALAAGVRDEQIVLFDEQADAIDALHAGRIDAYASTALGNRIVAERIGRSRVDAVAQAADDPHPRAPAGAFSFGKHNRALRDAFDRQLRQYLGSADHRQRMAKYGFTASEIDPVVVAR</sequence>
<evidence type="ECO:0000313" key="4">
    <source>
        <dbReference type="Proteomes" id="UP000199120"/>
    </source>
</evidence>
<feature type="domain" description="Solute-binding protein family 3/N-terminal" evidence="2">
    <location>
        <begin position="2"/>
        <end position="232"/>
    </location>
</feature>
<dbReference type="Pfam" id="PF00497">
    <property type="entry name" value="SBP_bac_3"/>
    <property type="match status" value="1"/>
</dbReference>
<dbReference type="OrthoDB" id="9768183at2"/>
<gene>
    <name evidence="3" type="ORF">SAMN05192542_11110</name>
</gene>
<proteinExistence type="predicted"/>
<dbReference type="EMBL" id="FOAJ01000011">
    <property type="protein sequence ID" value="SEL65697.1"/>
    <property type="molecule type" value="Genomic_DNA"/>
</dbReference>
<dbReference type="SUPFAM" id="SSF53850">
    <property type="entry name" value="Periplasmic binding protein-like II"/>
    <property type="match status" value="1"/>
</dbReference>
<dbReference type="InterPro" id="IPR001638">
    <property type="entry name" value="Solute-binding_3/MltF_N"/>
</dbReference>
<organism evidence="3 4">
    <name type="scientific">Paraburkholderia caballeronis</name>
    <dbReference type="NCBI Taxonomy" id="416943"/>
    <lineage>
        <taxon>Bacteria</taxon>
        <taxon>Pseudomonadati</taxon>
        <taxon>Pseudomonadota</taxon>
        <taxon>Betaproteobacteria</taxon>
        <taxon>Burkholderiales</taxon>
        <taxon>Burkholderiaceae</taxon>
        <taxon>Paraburkholderia</taxon>
    </lineage>
</organism>
<dbReference type="PANTHER" id="PTHR35936:SF17">
    <property type="entry name" value="ARGININE-BINDING EXTRACELLULAR PROTEIN ARTP"/>
    <property type="match status" value="1"/>
</dbReference>
<dbReference type="PANTHER" id="PTHR35936">
    <property type="entry name" value="MEMBRANE-BOUND LYTIC MUREIN TRANSGLYCOSYLASE F"/>
    <property type="match status" value="1"/>
</dbReference>
<dbReference type="Gene3D" id="3.40.190.10">
    <property type="entry name" value="Periplasmic binding protein-like II"/>
    <property type="match status" value="2"/>
</dbReference>
<reference evidence="4" key="1">
    <citation type="submission" date="2016-10" db="EMBL/GenBank/DDBJ databases">
        <authorList>
            <person name="Varghese N."/>
            <person name="Submissions S."/>
        </authorList>
    </citation>
    <scope>NUCLEOTIDE SEQUENCE [LARGE SCALE GENOMIC DNA]</scope>
    <source>
        <strain evidence="4">LMG 26416</strain>
    </source>
</reference>
<dbReference type="Proteomes" id="UP000199120">
    <property type="component" value="Unassembled WGS sequence"/>
</dbReference>
<dbReference type="STRING" id="416943.SAMN05445871_3554"/>
<accession>A0A1H7S292</accession>
<evidence type="ECO:0000313" key="3">
    <source>
        <dbReference type="EMBL" id="SEL65697.1"/>
    </source>
</evidence>
<dbReference type="SMART" id="SM00062">
    <property type="entry name" value="PBPb"/>
    <property type="match status" value="1"/>
</dbReference>
<keyword evidence="1" id="KW-0732">Signal</keyword>
<evidence type="ECO:0000256" key="1">
    <source>
        <dbReference type="ARBA" id="ARBA00022729"/>
    </source>
</evidence>